<gene>
    <name evidence="2" type="ORF">Mgra_00005401</name>
</gene>
<evidence type="ECO:0000313" key="3">
    <source>
        <dbReference type="Proteomes" id="UP000605970"/>
    </source>
</evidence>
<name>A0A8S9ZNW4_9BILA</name>
<sequence length="112" mass="12684">MSSDQQFGHPEVPTEYGGGMFINGGVNDSRAEQIESTSIIKQEITTEDNNIEFSTTKTTNNKQKGIEIKEEIINGKKSKKFRIIRKRGGRSEMAFDWRETDFGDGGRKTTNY</sequence>
<evidence type="ECO:0000313" key="2">
    <source>
        <dbReference type="EMBL" id="KAF7635120.1"/>
    </source>
</evidence>
<dbReference type="Proteomes" id="UP000605970">
    <property type="component" value="Unassembled WGS sequence"/>
</dbReference>
<protein>
    <submittedName>
        <fullName evidence="2">Uncharacterized protein</fullName>
    </submittedName>
</protein>
<accession>A0A8S9ZNW4</accession>
<keyword evidence="3" id="KW-1185">Reference proteome</keyword>
<proteinExistence type="predicted"/>
<dbReference type="AlphaFoldDB" id="A0A8S9ZNW4"/>
<organism evidence="2 3">
    <name type="scientific">Meloidogyne graminicola</name>
    <dbReference type="NCBI Taxonomy" id="189291"/>
    <lineage>
        <taxon>Eukaryota</taxon>
        <taxon>Metazoa</taxon>
        <taxon>Ecdysozoa</taxon>
        <taxon>Nematoda</taxon>
        <taxon>Chromadorea</taxon>
        <taxon>Rhabditida</taxon>
        <taxon>Tylenchina</taxon>
        <taxon>Tylenchomorpha</taxon>
        <taxon>Tylenchoidea</taxon>
        <taxon>Meloidogynidae</taxon>
        <taxon>Meloidogyninae</taxon>
        <taxon>Meloidogyne</taxon>
    </lineage>
</organism>
<feature type="region of interest" description="Disordered" evidence="1">
    <location>
        <begin position="1"/>
        <end position="29"/>
    </location>
</feature>
<evidence type="ECO:0000256" key="1">
    <source>
        <dbReference type="SAM" id="MobiDB-lite"/>
    </source>
</evidence>
<reference evidence="2" key="1">
    <citation type="journal article" date="2020" name="Ecol. Evol.">
        <title>Genome structure and content of the rice root-knot nematode (Meloidogyne graminicola).</title>
        <authorList>
            <person name="Phan N.T."/>
            <person name="Danchin E.G.J."/>
            <person name="Klopp C."/>
            <person name="Perfus-Barbeoch L."/>
            <person name="Kozlowski D.K."/>
            <person name="Koutsovoulos G.D."/>
            <person name="Lopez-Roques C."/>
            <person name="Bouchez O."/>
            <person name="Zahm M."/>
            <person name="Besnard G."/>
            <person name="Bellafiore S."/>
        </authorList>
    </citation>
    <scope>NUCLEOTIDE SEQUENCE</scope>
    <source>
        <strain evidence="2">VN-18</strain>
    </source>
</reference>
<dbReference type="EMBL" id="JABEBT010000046">
    <property type="protein sequence ID" value="KAF7635120.1"/>
    <property type="molecule type" value="Genomic_DNA"/>
</dbReference>
<comment type="caution">
    <text evidence="2">The sequence shown here is derived from an EMBL/GenBank/DDBJ whole genome shotgun (WGS) entry which is preliminary data.</text>
</comment>